<evidence type="ECO:0000313" key="1">
    <source>
        <dbReference type="Proteomes" id="UP000694863"/>
    </source>
</evidence>
<evidence type="ECO:0000313" key="2">
    <source>
        <dbReference type="RefSeq" id="XP_045139880.1"/>
    </source>
</evidence>
<dbReference type="Proteomes" id="UP000694863">
    <property type="component" value="Unplaced"/>
</dbReference>
<proteinExistence type="predicted"/>
<sequence length="402" mass="43990">MLTLSQSLTQDKDSVEKHQESTGKLILPNFHGHQETPGFTSSAPANQKPRAVQPGSSPQRGEPKTSLQPRQSSMGEKTKPRSTGTTLGGTIPCCPEHPDCSKSCRKATLDTPHQTKEGGRKRKQDMETESPAQRRLAQAKVCLFLSLVVTGLSSIEAASNPHNSKEYMWTLSLTRSGASLQQIVSQTSKEAPVFKVDLCQLMNKDWKVVSRGGCTTHEGKEILAYTPIYGCPRTFGTSTYLPTCGTYEDYYCAKWGCETIAGWLPASQKDRLITVSRISSTTTIQIAVLQPNSFVWQGGKTWGLRLWTYGHNPGAEITIQKTEMPRPKISVGPLNQVPVIAPRARPTLTRPPPTTSGPTPPPNTAKISDLDVPKIEEKPVLKTLDIMFSFLNHTNPNATNGP</sequence>
<gene>
    <name evidence="2" type="primary">LOC123520951</name>
</gene>
<reference evidence="2" key="1">
    <citation type="submission" date="2025-08" db="UniProtKB">
        <authorList>
            <consortium name="RefSeq"/>
        </authorList>
    </citation>
    <scope>IDENTIFICATION</scope>
</reference>
<organism evidence="1 2">
    <name type="scientific">Echinops telfairi</name>
    <name type="common">Lesser hedgehog tenrec</name>
    <dbReference type="NCBI Taxonomy" id="9371"/>
    <lineage>
        <taxon>Eukaryota</taxon>
        <taxon>Metazoa</taxon>
        <taxon>Chordata</taxon>
        <taxon>Craniata</taxon>
        <taxon>Vertebrata</taxon>
        <taxon>Euteleostomi</taxon>
        <taxon>Mammalia</taxon>
        <taxon>Eutheria</taxon>
        <taxon>Afrotheria</taxon>
        <taxon>Tenrecidae</taxon>
        <taxon>Tenrecinae</taxon>
        <taxon>Echinops</taxon>
    </lineage>
</organism>
<dbReference type="RefSeq" id="XP_045139880.1">
    <property type="nucleotide sequence ID" value="XM_045283945.1"/>
</dbReference>
<keyword evidence="1" id="KW-1185">Reference proteome</keyword>
<protein>
    <submittedName>
        <fullName evidence="2">MLV-related proviral Env polyprotein-like</fullName>
    </submittedName>
</protein>
<name>A0AC55CIQ9_ECHTE</name>
<accession>A0AC55CIQ9</accession>